<protein>
    <recommendedName>
        <fullName evidence="7">Response regulatory domain-containing protein</fullName>
    </recommendedName>
</protein>
<dbReference type="GO" id="GO:0000160">
    <property type="term" value="P:phosphorelay signal transduction system"/>
    <property type="evidence" value="ECO:0007669"/>
    <property type="project" value="InterPro"/>
</dbReference>
<dbReference type="AlphaFoldDB" id="A0AA37UJX4"/>
<dbReference type="SUPFAM" id="SSF46894">
    <property type="entry name" value="C-terminal effector domain of the bipartite response regulators"/>
    <property type="match status" value="1"/>
</dbReference>
<reference evidence="8 9" key="1">
    <citation type="journal article" date="2014" name="Int. J. Syst. Evol. Microbiol.">
        <title>Complete genome sequence of Corynebacterium casei LMG S-19264T (=DSM 44701T), isolated from a smear-ripened cheese.</title>
        <authorList>
            <consortium name="US DOE Joint Genome Institute (JGI-PGF)"/>
            <person name="Walter F."/>
            <person name="Albersmeier A."/>
            <person name="Kalinowski J."/>
            <person name="Ruckert C."/>
        </authorList>
    </citation>
    <scope>NUCLEOTIDE SEQUENCE [LARGE SCALE GENOMIC DNA]</scope>
    <source>
        <strain evidence="8 9">NBRC 112289</strain>
    </source>
</reference>
<comment type="similarity">
    <text evidence="1">Belongs to the sigma-70 factor family. ECF subfamily.</text>
</comment>
<dbReference type="Proteomes" id="UP001157160">
    <property type="component" value="Unassembled WGS sequence"/>
</dbReference>
<keyword evidence="3" id="KW-0731">Sigma factor</keyword>
<gene>
    <name evidence="8" type="ORF">GCM10025874_01240</name>
</gene>
<dbReference type="InterPro" id="IPR016032">
    <property type="entry name" value="Sig_transdc_resp-reg_C-effctor"/>
</dbReference>
<comment type="caution">
    <text evidence="8">The sequence shown here is derived from an EMBL/GenBank/DDBJ whole genome shotgun (WGS) entry which is preliminary data.</text>
</comment>
<evidence type="ECO:0000256" key="1">
    <source>
        <dbReference type="ARBA" id="ARBA00010641"/>
    </source>
</evidence>
<evidence type="ECO:0000313" key="9">
    <source>
        <dbReference type="Proteomes" id="UP001157160"/>
    </source>
</evidence>
<dbReference type="PRINTS" id="PR00038">
    <property type="entry name" value="HTHLUXR"/>
</dbReference>
<keyword evidence="4" id="KW-0238">DNA-binding</keyword>
<evidence type="ECO:0000256" key="6">
    <source>
        <dbReference type="PROSITE-ProRule" id="PRU00169"/>
    </source>
</evidence>
<dbReference type="Pfam" id="PF08281">
    <property type="entry name" value="Sigma70_r4_2"/>
    <property type="match status" value="1"/>
</dbReference>
<comment type="caution">
    <text evidence="6">Lacks conserved residue(s) required for the propagation of feature annotation.</text>
</comment>
<accession>A0AA37UJX4</accession>
<evidence type="ECO:0000259" key="7">
    <source>
        <dbReference type="PROSITE" id="PS50110"/>
    </source>
</evidence>
<dbReference type="InterPro" id="IPR011006">
    <property type="entry name" value="CheY-like_superfamily"/>
</dbReference>
<dbReference type="PANTHER" id="PTHR43214">
    <property type="entry name" value="TWO-COMPONENT RESPONSE REGULATOR"/>
    <property type="match status" value="1"/>
</dbReference>
<dbReference type="InterPro" id="IPR036388">
    <property type="entry name" value="WH-like_DNA-bd_sf"/>
</dbReference>
<dbReference type="Gene3D" id="3.40.50.2300">
    <property type="match status" value="1"/>
</dbReference>
<dbReference type="InterPro" id="IPR001789">
    <property type="entry name" value="Sig_transdc_resp-reg_receiver"/>
</dbReference>
<evidence type="ECO:0000256" key="3">
    <source>
        <dbReference type="ARBA" id="ARBA00023082"/>
    </source>
</evidence>
<dbReference type="RefSeq" id="WP_284228997.1">
    <property type="nucleotide sequence ID" value="NZ_BSUL01000001.1"/>
</dbReference>
<proteinExistence type="inferred from homology"/>
<evidence type="ECO:0000256" key="2">
    <source>
        <dbReference type="ARBA" id="ARBA00023015"/>
    </source>
</evidence>
<dbReference type="PROSITE" id="PS50110">
    <property type="entry name" value="RESPONSE_REGULATORY"/>
    <property type="match status" value="1"/>
</dbReference>
<dbReference type="GO" id="GO:0006352">
    <property type="term" value="P:DNA-templated transcription initiation"/>
    <property type="evidence" value="ECO:0007669"/>
    <property type="project" value="InterPro"/>
</dbReference>
<organism evidence="8 9">
    <name type="scientific">Arenivirga flava</name>
    <dbReference type="NCBI Taxonomy" id="1930060"/>
    <lineage>
        <taxon>Bacteria</taxon>
        <taxon>Bacillati</taxon>
        <taxon>Actinomycetota</taxon>
        <taxon>Actinomycetes</taxon>
        <taxon>Micrococcales</taxon>
        <taxon>Microbacteriaceae</taxon>
        <taxon>Arenivirga</taxon>
    </lineage>
</organism>
<dbReference type="InterPro" id="IPR000792">
    <property type="entry name" value="Tscrpt_reg_LuxR_C"/>
</dbReference>
<keyword evidence="5" id="KW-0804">Transcription</keyword>
<evidence type="ECO:0000256" key="4">
    <source>
        <dbReference type="ARBA" id="ARBA00023125"/>
    </source>
</evidence>
<dbReference type="GO" id="GO:0003677">
    <property type="term" value="F:DNA binding"/>
    <property type="evidence" value="ECO:0007669"/>
    <property type="project" value="UniProtKB-KW"/>
</dbReference>
<dbReference type="SMART" id="SM00421">
    <property type="entry name" value="HTH_LUXR"/>
    <property type="match status" value="1"/>
</dbReference>
<dbReference type="InterPro" id="IPR039420">
    <property type="entry name" value="WalR-like"/>
</dbReference>
<dbReference type="GO" id="GO:0016987">
    <property type="term" value="F:sigma factor activity"/>
    <property type="evidence" value="ECO:0007669"/>
    <property type="project" value="UniProtKB-KW"/>
</dbReference>
<keyword evidence="9" id="KW-1185">Reference proteome</keyword>
<dbReference type="SUPFAM" id="SSF52172">
    <property type="entry name" value="CheY-like"/>
    <property type="match status" value="1"/>
</dbReference>
<dbReference type="InterPro" id="IPR013249">
    <property type="entry name" value="RNA_pol_sigma70_r4_t2"/>
</dbReference>
<dbReference type="EMBL" id="BSUL01000001">
    <property type="protein sequence ID" value="GMA26871.1"/>
    <property type="molecule type" value="Genomic_DNA"/>
</dbReference>
<feature type="domain" description="Response regulatory" evidence="7">
    <location>
        <begin position="4"/>
        <end position="119"/>
    </location>
</feature>
<sequence length="210" mass="22389">MTIDVAVMSGSRLSLDGLVAMVRAGSTEVDVVATAFDWRDLERRMRSRPDVVVVELGAGDVTWGLDGVSALAERGLPIVAISPRRDPAWLQATTDAGANAVVTRFDGADDLVAAVASVAGTGRTATSGLETDPPTRTGEPTLGAREQEALRLFASGLTIREAASEMSTTEETVKSYIKRARRKYRAAGLQLGTKIELRRHGIKQGWLAPD</sequence>
<name>A0AA37UJX4_9MICO</name>
<dbReference type="Gene3D" id="1.10.10.10">
    <property type="entry name" value="Winged helix-like DNA-binding domain superfamily/Winged helix DNA-binding domain"/>
    <property type="match status" value="1"/>
</dbReference>
<evidence type="ECO:0000256" key="5">
    <source>
        <dbReference type="ARBA" id="ARBA00023163"/>
    </source>
</evidence>
<evidence type="ECO:0000313" key="8">
    <source>
        <dbReference type="EMBL" id="GMA26871.1"/>
    </source>
</evidence>
<keyword evidence="2" id="KW-0805">Transcription regulation</keyword>